<protein>
    <submittedName>
        <fullName evidence="2">Transposase</fullName>
    </submittedName>
</protein>
<name>F9UPW4_LACPL</name>
<accession>F9UPW4</accession>
<reference key="2">
    <citation type="submission" date="2011-06" db="EMBL/GenBank/DDBJ databases">
        <title>Complete resequencing and reannotation of the Lactobacillus plantarum WCFS1 genome.</title>
        <authorList>
            <person name="Siezen R.J."/>
            <person name="Francke C."/>
            <person name="Renckens B."/>
            <person name="Boekhorst J."/>
            <person name="Wels M."/>
            <person name="Kleerebezem M."/>
            <person name="van Hijum S.A.F.T."/>
        </authorList>
    </citation>
    <scope>NUCLEOTIDE SEQUENCE</scope>
    <source>
        <strain>WCFS1</strain>
    </source>
</reference>
<reference evidence="2 3" key="1">
    <citation type="journal article" date="2003" name="Proc. Natl. Acad. Sci. U.S.A.">
        <title>Complete genome sequence of Lactobacillus plantarum WCFS1.</title>
        <authorList>
            <person name="Kleerebezem M."/>
            <person name="Boekhorst J."/>
            <person name="van Kranenburg R."/>
            <person name="Molenaar D."/>
            <person name="Kuipers O.P."/>
            <person name="Leer R."/>
            <person name="Tarchini R."/>
            <person name="Peters S.A."/>
            <person name="Sandbrink H.M."/>
            <person name="Fiers M.W."/>
            <person name="Stiekema W."/>
            <person name="Lankhorst R.M."/>
            <person name="Bron P.A."/>
            <person name="Hoffer S.M."/>
            <person name="Groot M.N."/>
            <person name="Kerkhoven R."/>
            <person name="de Vries M."/>
            <person name="Ursing B."/>
            <person name="de Vos W.M."/>
            <person name="Siezen R.J."/>
        </authorList>
    </citation>
    <scope>NUCLEOTIDE SEQUENCE [LARGE SCALE GENOMIC DNA]</scope>
    <source>
        <strain evidence="3">ATCC BAA-793 / NCIMB 8826 / WCFS1</strain>
    </source>
</reference>
<sequence>MKAALGHVENVSPQLMTNIKSFIKNRQLIKNMTTGRLSNGPVEGVNRKIKQIKRTAYGYKNWQNFIYRIQIEFKIKIEKRTQFANKLDSKYNFINTG</sequence>
<evidence type="ECO:0000259" key="1">
    <source>
        <dbReference type="Pfam" id="PF01610"/>
    </source>
</evidence>
<dbReference type="OrthoDB" id="2300449at2"/>
<dbReference type="Proteomes" id="UP000000432">
    <property type="component" value="Chromosome"/>
</dbReference>
<dbReference type="EnsemblBacteria" id="CCC79253">
    <property type="protein sequence ID" value="CCC79253"/>
    <property type="gene ID" value="lp_2005"/>
</dbReference>
<dbReference type="PANTHER" id="PTHR33498:SF1">
    <property type="entry name" value="TRANSPOSASE FOR INSERTION SEQUENCE ELEMENT IS1557"/>
    <property type="match status" value="1"/>
</dbReference>
<dbReference type="PANTHER" id="PTHR33498">
    <property type="entry name" value="TRANSPOSASE FOR INSERTION SEQUENCE ELEMENT IS1557"/>
    <property type="match status" value="1"/>
</dbReference>
<dbReference type="InterPro" id="IPR002560">
    <property type="entry name" value="Transposase_DDE"/>
</dbReference>
<dbReference type="PATRIC" id="fig|220668.9.peg.1694"/>
<keyword evidence="3" id="KW-1185">Reference proteome</keyword>
<gene>
    <name evidence="2" type="primary">ISP1-5C</name>
    <name evidence="2" type="ordered locus">lp_2005</name>
</gene>
<feature type="domain" description="Transposase IS204/IS1001/IS1096/IS1165 DDE" evidence="1">
    <location>
        <begin position="12"/>
        <end position="69"/>
    </location>
</feature>
<dbReference type="InterPro" id="IPR047951">
    <property type="entry name" value="Transpos_ISL3"/>
</dbReference>
<evidence type="ECO:0000313" key="2">
    <source>
        <dbReference type="EMBL" id="CCC79253.1"/>
    </source>
</evidence>
<evidence type="ECO:0000313" key="3">
    <source>
        <dbReference type="Proteomes" id="UP000000432"/>
    </source>
</evidence>
<organism evidence="2 3">
    <name type="scientific">Lactiplantibacillus plantarum (strain ATCC BAA-793 / NCIMB 8826 / WCFS1)</name>
    <name type="common">Lactobacillus plantarum</name>
    <dbReference type="NCBI Taxonomy" id="220668"/>
    <lineage>
        <taxon>Bacteria</taxon>
        <taxon>Bacillati</taxon>
        <taxon>Bacillota</taxon>
        <taxon>Bacilli</taxon>
        <taxon>Lactobacillales</taxon>
        <taxon>Lactobacillaceae</taxon>
        <taxon>Lactiplantibacillus</taxon>
    </lineage>
</organism>
<dbReference type="KEGG" id="lpl:lp_2005"/>
<proteinExistence type="predicted"/>
<dbReference type="STRING" id="220668.lp_2005"/>
<dbReference type="eggNOG" id="COG3464">
    <property type="taxonomic scope" value="Bacteria"/>
</dbReference>
<dbReference type="EMBL" id="AL935263">
    <property type="protein sequence ID" value="CCC79253.1"/>
    <property type="molecule type" value="Genomic_DNA"/>
</dbReference>
<dbReference type="HOGENOM" id="CLU_041900_5_3_9"/>
<dbReference type="DNASU" id="1062100"/>
<reference evidence="2 3" key="3">
    <citation type="journal article" date="2012" name="J. Bacteriol.">
        <title>Complete resequencing and reannotation of the Lactobacillus plantarum WCFS1 genome.</title>
        <authorList>
            <person name="Siezen R.J."/>
            <person name="Francke C."/>
            <person name="Renckens B."/>
            <person name="Boekhorst J."/>
            <person name="Wels M."/>
            <person name="Kleerebezem M."/>
            <person name="van Hijum S.A.F.T."/>
        </authorList>
    </citation>
    <scope>NUCLEOTIDE SEQUENCE [LARGE SCALE GENOMIC DNA]</scope>
    <source>
        <strain evidence="3">ATCC BAA-793 / NCIMB 8826 / WCFS1</strain>
    </source>
</reference>
<dbReference type="Pfam" id="PF01610">
    <property type="entry name" value="DDE_Tnp_ISL3"/>
    <property type="match status" value="1"/>
</dbReference>
<dbReference type="AlphaFoldDB" id="F9UPW4"/>